<organism evidence="1 2">
    <name type="scientific">Nephila pilipes</name>
    <name type="common">Giant wood spider</name>
    <name type="synonym">Nephila maculata</name>
    <dbReference type="NCBI Taxonomy" id="299642"/>
    <lineage>
        <taxon>Eukaryota</taxon>
        <taxon>Metazoa</taxon>
        <taxon>Ecdysozoa</taxon>
        <taxon>Arthropoda</taxon>
        <taxon>Chelicerata</taxon>
        <taxon>Arachnida</taxon>
        <taxon>Araneae</taxon>
        <taxon>Araneomorphae</taxon>
        <taxon>Entelegynae</taxon>
        <taxon>Araneoidea</taxon>
        <taxon>Nephilidae</taxon>
        <taxon>Nephila</taxon>
    </lineage>
</organism>
<protein>
    <submittedName>
        <fullName evidence="1">Uncharacterized protein</fullName>
    </submittedName>
</protein>
<dbReference type="AlphaFoldDB" id="A0A8X6U8K1"/>
<accession>A0A8X6U8K1</accession>
<proteinExistence type="predicted"/>
<dbReference type="EMBL" id="BMAW01025384">
    <property type="protein sequence ID" value="GFT92279.1"/>
    <property type="molecule type" value="Genomic_DNA"/>
</dbReference>
<evidence type="ECO:0000313" key="2">
    <source>
        <dbReference type="Proteomes" id="UP000887013"/>
    </source>
</evidence>
<gene>
    <name evidence="1" type="ORF">NPIL_617591</name>
</gene>
<comment type="caution">
    <text evidence="1">The sequence shown here is derived from an EMBL/GenBank/DDBJ whole genome shotgun (WGS) entry which is preliminary data.</text>
</comment>
<name>A0A8X6U8K1_NEPPI</name>
<reference evidence="1" key="1">
    <citation type="submission" date="2020-08" db="EMBL/GenBank/DDBJ databases">
        <title>Multicomponent nature underlies the extraordinary mechanical properties of spider dragline silk.</title>
        <authorList>
            <person name="Kono N."/>
            <person name="Nakamura H."/>
            <person name="Mori M."/>
            <person name="Yoshida Y."/>
            <person name="Ohtoshi R."/>
            <person name="Malay A.D."/>
            <person name="Moran D.A.P."/>
            <person name="Tomita M."/>
            <person name="Numata K."/>
            <person name="Arakawa K."/>
        </authorList>
    </citation>
    <scope>NUCLEOTIDE SEQUENCE</scope>
</reference>
<evidence type="ECO:0000313" key="1">
    <source>
        <dbReference type="EMBL" id="GFT92279.1"/>
    </source>
</evidence>
<keyword evidence="2" id="KW-1185">Reference proteome</keyword>
<sequence length="136" mass="15947">MLQQIRNHNSIRPTSNIAKYLAFAGRDEGHDLLPSRQNTRMVEGEQSDGLMSKEDRKNDFTKEKKVIDTYPSLRERLYVTPDEICPLRSTPNMDVDLLQFKRRSSVERTPILDPNLTIYLRTFSIRHSEAQHRMTE</sequence>
<dbReference type="Proteomes" id="UP000887013">
    <property type="component" value="Unassembled WGS sequence"/>
</dbReference>